<evidence type="ECO:0008006" key="3">
    <source>
        <dbReference type="Google" id="ProtNLM"/>
    </source>
</evidence>
<keyword evidence="2" id="KW-1185">Reference proteome</keyword>
<sequence length="536" mass="61689">MKMREPNPENLQKAIQMEETTLSNLTTASAQELLRMKLMQEVIRSVYPFSINENTATYKEVLRGLSVFGDRRVDIILKYCTSEQIVKLAAITAIEITKMILDLPREKIYQAKWGENQNKVLEAVQQYFPWFEEVEEKLQLEVLATELSGKVKNSLERVLRIGAASIMNEKVAFNLRSQVDKRFEDLRAEIEASICEEEVKAHLIGKELPETKALALEHISKKFAEEPIRLLYYRSGTRAAVKLAWNKDVYSIHKGRGKEVRLNRGEDRNPYGLIVSLNYIEEFLYFNEVRDDDVWVEEDSLESIYQFNSNISVNLTPAFVKEWYNYDAPVLQRISPNRGKRGETAFGMKLFHFTTNLVESSLSTDYISEDITHAEAFSLMKGYEHTRISKEIRNTLKAREIEEAGKTEEIKHWVEAYDARVQSVIDENSKSILNALSAAFHERVEWTPGTDGEMTLLLDDNFGLDCGYLNIQVNDSEYTEKRSILRNTSSNVGPWMDVRMPVVSQSTTIMMKQFEIAKEIVKSKLGIELFGHTVLD</sequence>
<dbReference type="Proteomes" id="UP001597169">
    <property type="component" value="Unassembled WGS sequence"/>
</dbReference>
<organism evidence="1 2">
    <name type="scientific">Paenibacillus provencensis</name>
    <dbReference type="NCBI Taxonomy" id="441151"/>
    <lineage>
        <taxon>Bacteria</taxon>
        <taxon>Bacillati</taxon>
        <taxon>Bacillota</taxon>
        <taxon>Bacilli</taxon>
        <taxon>Bacillales</taxon>
        <taxon>Paenibacillaceae</taxon>
        <taxon>Paenibacillus</taxon>
    </lineage>
</organism>
<dbReference type="EMBL" id="JBHTKX010000008">
    <property type="protein sequence ID" value="MFD1131292.1"/>
    <property type="molecule type" value="Genomic_DNA"/>
</dbReference>
<gene>
    <name evidence="1" type="ORF">ACFQ3J_24535</name>
</gene>
<proteinExistence type="predicted"/>
<accession>A0ABW3Q2C3</accession>
<reference evidence="2" key="1">
    <citation type="journal article" date="2019" name="Int. J. Syst. Evol. Microbiol.">
        <title>The Global Catalogue of Microorganisms (GCM) 10K type strain sequencing project: providing services to taxonomists for standard genome sequencing and annotation.</title>
        <authorList>
            <consortium name="The Broad Institute Genomics Platform"/>
            <consortium name="The Broad Institute Genome Sequencing Center for Infectious Disease"/>
            <person name="Wu L."/>
            <person name="Ma J."/>
        </authorList>
    </citation>
    <scope>NUCLEOTIDE SEQUENCE [LARGE SCALE GENOMIC DNA]</scope>
    <source>
        <strain evidence="2">CCUG 53519</strain>
    </source>
</reference>
<protein>
    <recommendedName>
        <fullName evidence="3">PcfJ-like protein</fullName>
    </recommendedName>
</protein>
<evidence type="ECO:0000313" key="2">
    <source>
        <dbReference type="Proteomes" id="UP001597169"/>
    </source>
</evidence>
<evidence type="ECO:0000313" key="1">
    <source>
        <dbReference type="EMBL" id="MFD1131292.1"/>
    </source>
</evidence>
<comment type="caution">
    <text evidence="1">The sequence shown here is derived from an EMBL/GenBank/DDBJ whole genome shotgun (WGS) entry which is preliminary data.</text>
</comment>
<name>A0ABW3Q2C3_9BACL</name>